<dbReference type="GeneID" id="87805683"/>
<dbReference type="PANTHER" id="PTHR21024">
    <property type="entry name" value="GROWTH HORMONE-INDUCIBLE SOLUBLE PROTEIN-RELATED"/>
    <property type="match status" value="1"/>
</dbReference>
<evidence type="ECO:0000313" key="4">
    <source>
        <dbReference type="EMBL" id="WOO78896.1"/>
    </source>
</evidence>
<dbReference type="GO" id="GO:0022904">
    <property type="term" value="P:respiratory electron transport chain"/>
    <property type="evidence" value="ECO:0007669"/>
    <property type="project" value="TreeGrafter"/>
</dbReference>
<dbReference type="Proteomes" id="UP000827549">
    <property type="component" value="Chromosome 2"/>
</dbReference>
<accession>A0AAF1BFY7</accession>
<dbReference type="InterPro" id="IPR052000">
    <property type="entry name" value="ETFRF1"/>
</dbReference>
<name>A0AAF1BFY7_9TREE</name>
<dbReference type="GO" id="GO:0005739">
    <property type="term" value="C:mitochondrion"/>
    <property type="evidence" value="ECO:0007669"/>
    <property type="project" value="TreeGrafter"/>
</dbReference>
<dbReference type="GO" id="GO:0090324">
    <property type="term" value="P:negative regulation of oxidative phosphorylation"/>
    <property type="evidence" value="ECO:0007669"/>
    <property type="project" value="InterPro"/>
</dbReference>
<dbReference type="RefSeq" id="XP_062624928.1">
    <property type="nucleotide sequence ID" value="XM_062768944.1"/>
</dbReference>
<organism evidence="4 5">
    <name type="scientific">Vanrija pseudolonga</name>
    <dbReference type="NCBI Taxonomy" id="143232"/>
    <lineage>
        <taxon>Eukaryota</taxon>
        <taxon>Fungi</taxon>
        <taxon>Dikarya</taxon>
        <taxon>Basidiomycota</taxon>
        <taxon>Agaricomycotina</taxon>
        <taxon>Tremellomycetes</taxon>
        <taxon>Trichosporonales</taxon>
        <taxon>Trichosporonaceae</taxon>
        <taxon>Vanrija</taxon>
    </lineage>
</organism>
<dbReference type="CDD" id="cd20265">
    <property type="entry name" value="Complex1_LYR_ETFRF1_LYRM5"/>
    <property type="match status" value="1"/>
</dbReference>
<evidence type="ECO:0000256" key="1">
    <source>
        <dbReference type="ARBA" id="ARBA00009508"/>
    </source>
</evidence>
<dbReference type="InterPro" id="IPR045296">
    <property type="entry name" value="Complex1_LYR_ETFRF1_LYRM5"/>
</dbReference>
<gene>
    <name evidence="4" type="primary">etfrf1</name>
    <name evidence="4" type="ORF">LOC62_02G002435</name>
</gene>
<feature type="region of interest" description="Disordered" evidence="2">
    <location>
        <begin position="29"/>
        <end position="48"/>
    </location>
</feature>
<dbReference type="EMBL" id="CP086715">
    <property type="protein sequence ID" value="WOO78896.1"/>
    <property type="molecule type" value="Genomic_DNA"/>
</dbReference>
<comment type="similarity">
    <text evidence="1">Belongs to the complex I LYR family.</text>
</comment>
<keyword evidence="5" id="KW-1185">Reference proteome</keyword>
<feature type="compositionally biased region" description="Low complexity" evidence="2">
    <location>
        <begin position="29"/>
        <end position="45"/>
    </location>
</feature>
<dbReference type="InterPro" id="IPR008011">
    <property type="entry name" value="Complex1_LYR_dom"/>
</dbReference>
<dbReference type="AlphaFoldDB" id="A0AAF1BFY7"/>
<evidence type="ECO:0000256" key="2">
    <source>
        <dbReference type="SAM" id="MobiDB-lite"/>
    </source>
</evidence>
<dbReference type="Pfam" id="PF05347">
    <property type="entry name" value="Complex1_LYR"/>
    <property type="match status" value="1"/>
</dbReference>
<evidence type="ECO:0000259" key="3">
    <source>
        <dbReference type="Pfam" id="PF05347"/>
    </source>
</evidence>
<feature type="domain" description="Complex 1 LYR protein" evidence="3">
    <location>
        <begin position="58"/>
        <end position="108"/>
    </location>
</feature>
<dbReference type="PANTHER" id="PTHR21024:SF0">
    <property type="entry name" value="ELECTRON TRANSFER FLAVOPROTEIN REGULATORY FACTOR 1"/>
    <property type="match status" value="1"/>
</dbReference>
<proteinExistence type="inferred from homology"/>
<feature type="region of interest" description="Disordered" evidence="2">
    <location>
        <begin position="128"/>
        <end position="167"/>
    </location>
</feature>
<reference evidence="4" key="1">
    <citation type="submission" date="2023-10" db="EMBL/GenBank/DDBJ databases">
        <authorList>
            <person name="Noh H."/>
        </authorList>
    </citation>
    <scope>NUCLEOTIDE SEQUENCE</scope>
    <source>
        <strain evidence="4">DUCC4014</strain>
    </source>
</reference>
<protein>
    <submittedName>
        <fullName evidence="4">Electron transfer flavoprotein regulatory factor 1</fullName>
    </submittedName>
</protein>
<evidence type="ECO:0000313" key="5">
    <source>
        <dbReference type="Proteomes" id="UP000827549"/>
    </source>
</evidence>
<sequence>MSLAALRTAARRPLTATVAPAAARWASTATATAPVEEASSSAAAPPAEPLDVEALRQHAKKLYKELHRLGRDYPDPEYNFNGRLRRAFEKNATITDPEKLKKQLELAEHIKKEVLAMLSLKKYRHLRRAYHKDEPPRALNLNGEKDKEVEVSSDPIGKLAPTPPPSA</sequence>